<dbReference type="EMBL" id="JACQWF010000330">
    <property type="protein sequence ID" value="MBI4596191.1"/>
    <property type="molecule type" value="Genomic_DNA"/>
</dbReference>
<dbReference type="Proteomes" id="UP000772181">
    <property type="component" value="Unassembled WGS sequence"/>
</dbReference>
<proteinExistence type="predicted"/>
<evidence type="ECO:0000313" key="1">
    <source>
        <dbReference type="EMBL" id="MBI4596191.1"/>
    </source>
</evidence>
<reference evidence="1" key="1">
    <citation type="submission" date="2020-07" db="EMBL/GenBank/DDBJ databases">
        <title>Huge and variable diversity of episymbiotic CPR bacteria and DPANN archaea in groundwater ecosystems.</title>
        <authorList>
            <person name="He C.Y."/>
            <person name="Keren R."/>
            <person name="Whittaker M."/>
            <person name="Farag I.F."/>
            <person name="Doudna J."/>
            <person name="Cate J.H.D."/>
            <person name="Banfield J.F."/>
        </authorList>
    </citation>
    <scope>NUCLEOTIDE SEQUENCE</scope>
    <source>
        <strain evidence="1">NC_groundwater_1482_Ag_S-0.65um_47_24</strain>
    </source>
</reference>
<dbReference type="AlphaFoldDB" id="A0A933LRA9"/>
<accession>A0A933LRA9</accession>
<sequence>MFKGNDRRYNELTCCPRYGVNPLKCRKCGGKMRIMGFITHISETKRILKHLGEETKRDLPLRASMAKSDNQDTWLSDFIPPVEAYICDPQ</sequence>
<gene>
    <name evidence="1" type="ORF">HY730_07440</name>
</gene>
<comment type="caution">
    <text evidence="1">The sequence shown here is derived from an EMBL/GenBank/DDBJ whole genome shotgun (WGS) entry which is preliminary data.</text>
</comment>
<name>A0A933LRA9_UNCTE</name>
<evidence type="ECO:0000313" key="2">
    <source>
        <dbReference type="Proteomes" id="UP000772181"/>
    </source>
</evidence>
<organism evidence="1 2">
    <name type="scientific">Tectimicrobiota bacterium</name>
    <dbReference type="NCBI Taxonomy" id="2528274"/>
    <lineage>
        <taxon>Bacteria</taxon>
        <taxon>Pseudomonadati</taxon>
        <taxon>Nitrospinota/Tectimicrobiota group</taxon>
        <taxon>Candidatus Tectimicrobiota</taxon>
    </lineage>
</organism>
<protein>
    <submittedName>
        <fullName evidence="1">Uncharacterized protein</fullName>
    </submittedName>
</protein>